<proteinExistence type="predicted"/>
<comment type="caution">
    <text evidence="1">The sequence shown here is derived from an EMBL/GenBank/DDBJ whole genome shotgun (WGS) entry which is preliminary data.</text>
</comment>
<sequence>MARIVYRWMPLKGNRTGNSFAKFEQEFWLNQSRNSYPPQSILVLTDILLKSDLSPEQKKDLDTIKAAGNTLLAV</sequence>
<organism evidence="1 2">
    <name type="scientific">Okeania hirsuta</name>
    <dbReference type="NCBI Taxonomy" id="1458930"/>
    <lineage>
        <taxon>Bacteria</taxon>
        <taxon>Bacillati</taxon>
        <taxon>Cyanobacteriota</taxon>
        <taxon>Cyanophyceae</taxon>
        <taxon>Oscillatoriophycideae</taxon>
        <taxon>Oscillatoriales</taxon>
        <taxon>Microcoleaceae</taxon>
        <taxon>Okeania</taxon>
    </lineage>
</organism>
<name>A0A3N6PT33_9CYAN</name>
<accession>A0A3N6PT33</accession>
<dbReference type="EMBL" id="RCBY01000460">
    <property type="protein sequence ID" value="RQH18926.1"/>
    <property type="molecule type" value="Genomic_DNA"/>
</dbReference>
<gene>
    <name evidence="1" type="ORF">D5R40_32750</name>
</gene>
<reference evidence="1 2" key="1">
    <citation type="journal article" date="2018" name="ACS Chem. Biol.">
        <title>Ketoreductase domain dysfunction expands chemodiversity: malyngamide biosynthesis in the cyanobacterium Okeania hirsuta.</title>
        <authorList>
            <person name="Moss N.A."/>
            <person name="Leao T."/>
            <person name="Rankin M."/>
            <person name="McCullough T.M."/>
            <person name="Qu P."/>
            <person name="Korobeynikov A."/>
            <person name="Smith J.L."/>
            <person name="Gerwick L."/>
            <person name="Gerwick W.H."/>
        </authorList>
    </citation>
    <scope>NUCLEOTIDE SEQUENCE [LARGE SCALE GENOMIC DNA]</scope>
    <source>
        <strain evidence="1 2">PAB10Feb10-1</strain>
    </source>
</reference>
<keyword evidence="2" id="KW-1185">Reference proteome</keyword>
<evidence type="ECO:0000313" key="2">
    <source>
        <dbReference type="Proteomes" id="UP000269154"/>
    </source>
</evidence>
<dbReference type="Proteomes" id="UP000269154">
    <property type="component" value="Unassembled WGS sequence"/>
</dbReference>
<dbReference type="AlphaFoldDB" id="A0A3N6PT33"/>
<protein>
    <submittedName>
        <fullName evidence="1">Uncharacterized protein</fullName>
    </submittedName>
</protein>
<evidence type="ECO:0000313" key="1">
    <source>
        <dbReference type="EMBL" id="RQH18926.1"/>
    </source>
</evidence>